<dbReference type="Proteomes" id="UP000006241">
    <property type="component" value="Unassembled WGS sequence"/>
</dbReference>
<dbReference type="Pfam" id="PF07715">
    <property type="entry name" value="Plug"/>
    <property type="match status" value="1"/>
</dbReference>
<keyword evidence="4 10" id="KW-0812">Transmembrane</keyword>
<comment type="similarity">
    <text evidence="10 11">Belongs to the TonB-dependent receptor family.</text>
</comment>
<evidence type="ECO:0000259" key="13">
    <source>
        <dbReference type="Pfam" id="PF00593"/>
    </source>
</evidence>
<dbReference type="InterPro" id="IPR037066">
    <property type="entry name" value="Plug_dom_sf"/>
</dbReference>
<evidence type="ECO:0000313" key="16">
    <source>
        <dbReference type="Proteomes" id="UP000006241"/>
    </source>
</evidence>
<dbReference type="RefSeq" id="WP_003004035.1">
    <property type="nucleotide sequence ID" value="NZ_GG668630.1"/>
</dbReference>
<feature type="domain" description="TonB-dependent receptor-like beta-barrel" evidence="13">
    <location>
        <begin position="227"/>
        <end position="658"/>
    </location>
</feature>
<evidence type="ECO:0000256" key="10">
    <source>
        <dbReference type="PROSITE-ProRule" id="PRU01360"/>
    </source>
</evidence>
<keyword evidence="6 11" id="KW-0798">TonB box</keyword>
<dbReference type="InterPro" id="IPR036942">
    <property type="entry name" value="Beta-barrel_TonB_sf"/>
</dbReference>
<evidence type="ECO:0000256" key="11">
    <source>
        <dbReference type="RuleBase" id="RU003357"/>
    </source>
</evidence>
<comment type="caution">
    <text evidence="15">The sequence shown here is derived from an EMBL/GenBank/DDBJ whole genome shotgun (WGS) entry which is preliminary data.</text>
</comment>
<dbReference type="InterPro" id="IPR039426">
    <property type="entry name" value="TonB-dep_rcpt-like"/>
</dbReference>
<proteinExistence type="inferred from homology"/>
<feature type="domain" description="TonB-dependent receptor plug" evidence="14">
    <location>
        <begin position="49"/>
        <end position="155"/>
    </location>
</feature>
<evidence type="ECO:0000256" key="12">
    <source>
        <dbReference type="SAM" id="SignalP"/>
    </source>
</evidence>
<evidence type="ECO:0000256" key="1">
    <source>
        <dbReference type="ARBA" id="ARBA00004571"/>
    </source>
</evidence>
<keyword evidence="7 10" id="KW-0472">Membrane</keyword>
<dbReference type="GO" id="GO:0044718">
    <property type="term" value="P:siderophore transmembrane transport"/>
    <property type="evidence" value="ECO:0007669"/>
    <property type="project" value="TreeGrafter"/>
</dbReference>
<keyword evidence="8 15" id="KW-0675">Receptor</keyword>
<organism evidence="15 16">
    <name type="scientific">Sphingobacterium spiritivorum ATCC 33300</name>
    <dbReference type="NCBI Taxonomy" id="525372"/>
    <lineage>
        <taxon>Bacteria</taxon>
        <taxon>Pseudomonadati</taxon>
        <taxon>Bacteroidota</taxon>
        <taxon>Sphingobacteriia</taxon>
        <taxon>Sphingobacteriales</taxon>
        <taxon>Sphingobacteriaceae</taxon>
        <taxon>Sphingobacterium</taxon>
    </lineage>
</organism>
<feature type="signal peptide" evidence="12">
    <location>
        <begin position="1"/>
        <end position="21"/>
    </location>
</feature>
<evidence type="ECO:0000313" key="15">
    <source>
        <dbReference type="EMBL" id="EEI90003.1"/>
    </source>
</evidence>
<dbReference type="EMBL" id="ACHB01000096">
    <property type="protein sequence ID" value="EEI90003.1"/>
    <property type="molecule type" value="Genomic_DNA"/>
</dbReference>
<gene>
    <name evidence="15" type="ORF">HMPREF0765_4371</name>
</gene>
<dbReference type="GO" id="GO:0015344">
    <property type="term" value="F:siderophore uptake transmembrane transporter activity"/>
    <property type="evidence" value="ECO:0007669"/>
    <property type="project" value="TreeGrafter"/>
</dbReference>
<dbReference type="Gene3D" id="2.40.170.20">
    <property type="entry name" value="TonB-dependent receptor, beta-barrel domain"/>
    <property type="match status" value="1"/>
</dbReference>
<accession>C2G485</accession>
<evidence type="ECO:0000256" key="4">
    <source>
        <dbReference type="ARBA" id="ARBA00022692"/>
    </source>
</evidence>
<keyword evidence="5 12" id="KW-0732">Signal</keyword>
<evidence type="ECO:0000256" key="8">
    <source>
        <dbReference type="ARBA" id="ARBA00023170"/>
    </source>
</evidence>
<dbReference type="PANTHER" id="PTHR30069">
    <property type="entry name" value="TONB-DEPENDENT OUTER MEMBRANE RECEPTOR"/>
    <property type="match status" value="1"/>
</dbReference>
<evidence type="ECO:0000256" key="2">
    <source>
        <dbReference type="ARBA" id="ARBA00022448"/>
    </source>
</evidence>
<dbReference type="GO" id="GO:0009279">
    <property type="term" value="C:cell outer membrane"/>
    <property type="evidence" value="ECO:0007669"/>
    <property type="project" value="UniProtKB-SubCell"/>
</dbReference>
<evidence type="ECO:0000259" key="14">
    <source>
        <dbReference type="Pfam" id="PF07715"/>
    </source>
</evidence>
<evidence type="ECO:0000256" key="3">
    <source>
        <dbReference type="ARBA" id="ARBA00022452"/>
    </source>
</evidence>
<dbReference type="InterPro" id="IPR012910">
    <property type="entry name" value="Plug_dom"/>
</dbReference>
<dbReference type="PANTHER" id="PTHR30069:SF29">
    <property type="entry name" value="HEMOGLOBIN AND HEMOGLOBIN-HAPTOGLOBIN-BINDING PROTEIN 1-RELATED"/>
    <property type="match status" value="1"/>
</dbReference>
<dbReference type="HOGENOM" id="CLU_008287_13_2_10"/>
<dbReference type="PROSITE" id="PS52016">
    <property type="entry name" value="TONB_DEPENDENT_REC_3"/>
    <property type="match status" value="1"/>
</dbReference>
<evidence type="ECO:0000256" key="7">
    <source>
        <dbReference type="ARBA" id="ARBA00023136"/>
    </source>
</evidence>
<dbReference type="AlphaFoldDB" id="C2G485"/>
<protein>
    <submittedName>
        <fullName evidence="15">TonB-dependent receptor</fullName>
    </submittedName>
</protein>
<name>C2G485_SPHSI</name>
<dbReference type="Gene3D" id="2.170.130.10">
    <property type="entry name" value="TonB-dependent receptor, plug domain"/>
    <property type="match status" value="1"/>
</dbReference>
<reference evidence="15 16" key="1">
    <citation type="submission" date="2009-01" db="EMBL/GenBank/DDBJ databases">
        <authorList>
            <person name="Qin X."/>
            <person name="Bachman B."/>
            <person name="Battles P."/>
            <person name="Bell A."/>
            <person name="Bess C."/>
            <person name="Bickham C."/>
            <person name="Chaboub L."/>
            <person name="Chen D."/>
            <person name="Coyle M."/>
            <person name="Deiros D.R."/>
            <person name="Dinh H."/>
            <person name="Forbes L."/>
            <person name="Fowler G."/>
            <person name="Francisco L."/>
            <person name="Fu Q."/>
            <person name="Gubbala S."/>
            <person name="Hale W."/>
            <person name="Han Y."/>
            <person name="Hemphill L."/>
            <person name="Highlander S.K."/>
            <person name="Hirani K."/>
            <person name="Hogues M."/>
            <person name="Jackson L."/>
            <person name="Jakkamsetti A."/>
            <person name="Javaid M."/>
            <person name="Jiang H."/>
            <person name="Korchina V."/>
            <person name="Kovar C."/>
            <person name="Lara F."/>
            <person name="Lee S."/>
            <person name="Mata R."/>
            <person name="Mathew T."/>
            <person name="Moen C."/>
            <person name="Morales K."/>
            <person name="Munidasa M."/>
            <person name="Nazareth L."/>
            <person name="Ngo R."/>
            <person name="Nguyen L."/>
            <person name="Okwuonu G."/>
            <person name="Ongeri F."/>
            <person name="Patil S."/>
            <person name="Petrosino J."/>
            <person name="Pham C."/>
            <person name="Pham P."/>
            <person name="Pu L.-L."/>
            <person name="Puazo M."/>
            <person name="Raj R."/>
            <person name="Reid J."/>
            <person name="Rouhana J."/>
            <person name="Saada N."/>
            <person name="Shang Y."/>
            <person name="Simmons D."/>
            <person name="Thornton R."/>
            <person name="Warren J."/>
            <person name="Weissenberger G."/>
            <person name="Zhang J."/>
            <person name="Zhang L."/>
            <person name="Zhou C."/>
            <person name="Zhu D."/>
            <person name="Muzny D."/>
            <person name="Worley K."/>
            <person name="Gibbs R."/>
        </authorList>
    </citation>
    <scope>NUCLEOTIDE SEQUENCE [LARGE SCALE GENOMIC DNA]</scope>
    <source>
        <strain evidence="15 16">ATCC 33300</strain>
    </source>
</reference>
<feature type="chain" id="PRO_5002912466" evidence="12">
    <location>
        <begin position="22"/>
        <end position="699"/>
    </location>
</feature>
<keyword evidence="3 10" id="KW-1134">Transmembrane beta strand</keyword>
<sequence>MRSYQTLSTLCLFFLTNQLVAQETKLTDTVLNRLAPVQINAYFANQPLLSLTSSAKTLDSRLISSQNNTTFLTAINTVPGIRMEERSPGSYRLAMRGSLIRSPFGVRNIKIYLDEFPLTDAGGNTYFNLVDPAAVSSIHILKGPDGSIYGPNSGGVITIAPNGFDTGSGSSLLLQGGSFGLFQEQLSTKQQVNPNYRFAVDQSFTRSDGYRQNSALNKKTIQTAHQWDYSDKGQLKAIGFYADLGYRTPGGLTQAQYDENPKLARPAAGPNPGAADQKAGIYNKTFFGGLSNQYHITTHLTHVVSIFGSHSDIKNPFITNYEKRDEKNMGIRTYFSYADNSNQRLHWQMQLGLEAQNGRYKIDNYNNKGGVATDPQAKDDLKNGQHFYFLRGQVLVAQKLTLEGSLGLNYNTISYQNIFPVLADKWEKIDFENTWMPRFALSYLITPQMAIRSSVSKGLSAPTIAEVRSSDNIINRQLNPETGTNYEAGIRWETADRRVIADVSYYYYRMDNAIIRQIRENGAEYYLNAGKTDQKGLEASLSGYLIAPRTSGWVQSLSLSSNLTYNDYKFKAYQVGENDYSGNKLTAVPDWIWVNHANIQFAQHIELNIMHNFTSRIPLNDANTAYGTKYHLLQAKLAWLCPINGKLQIQFFAGADNILDQKYSLGNDINAFGNRFFNAAPGRNYYGGLKTLISYAVLI</sequence>
<keyword evidence="2 10" id="KW-0813">Transport</keyword>
<evidence type="ECO:0000256" key="9">
    <source>
        <dbReference type="ARBA" id="ARBA00023237"/>
    </source>
</evidence>
<dbReference type="Pfam" id="PF00593">
    <property type="entry name" value="TonB_dep_Rec_b-barrel"/>
    <property type="match status" value="1"/>
</dbReference>
<dbReference type="SUPFAM" id="SSF56935">
    <property type="entry name" value="Porins"/>
    <property type="match status" value="1"/>
</dbReference>
<evidence type="ECO:0000256" key="6">
    <source>
        <dbReference type="ARBA" id="ARBA00023077"/>
    </source>
</evidence>
<comment type="subcellular location">
    <subcellularLocation>
        <location evidence="1 10">Cell outer membrane</location>
        <topology evidence="1 10">Multi-pass membrane protein</topology>
    </subcellularLocation>
</comment>
<evidence type="ECO:0000256" key="5">
    <source>
        <dbReference type="ARBA" id="ARBA00022729"/>
    </source>
</evidence>
<keyword evidence="9 10" id="KW-0998">Cell outer membrane</keyword>
<dbReference type="InterPro" id="IPR000531">
    <property type="entry name" value="Beta-barrel_TonB"/>
</dbReference>